<feature type="compositionally biased region" description="Low complexity" evidence="1">
    <location>
        <begin position="245"/>
        <end position="287"/>
    </location>
</feature>
<dbReference type="GO" id="GO:0003924">
    <property type="term" value="F:GTPase activity"/>
    <property type="evidence" value="ECO:0007669"/>
    <property type="project" value="InterPro"/>
</dbReference>
<evidence type="ECO:0000313" key="2">
    <source>
        <dbReference type="EMBL" id="PPQ99690.1"/>
    </source>
</evidence>
<evidence type="ECO:0000313" key="3">
    <source>
        <dbReference type="Proteomes" id="UP000284706"/>
    </source>
</evidence>
<feature type="region of interest" description="Disordered" evidence="1">
    <location>
        <begin position="218"/>
        <end position="320"/>
    </location>
</feature>
<dbReference type="GO" id="GO:0005525">
    <property type="term" value="F:GTP binding"/>
    <property type="evidence" value="ECO:0007669"/>
    <property type="project" value="InterPro"/>
</dbReference>
<proteinExistence type="predicted"/>
<evidence type="ECO:0000256" key="1">
    <source>
        <dbReference type="SAM" id="MobiDB-lite"/>
    </source>
</evidence>
<accession>A0A409Y9F3</accession>
<dbReference type="InterPro" id="IPR045001">
    <property type="entry name" value="DRG"/>
</dbReference>
<dbReference type="InParanoid" id="A0A409Y9F3"/>
<organism evidence="2 3">
    <name type="scientific">Gymnopilus dilepis</name>
    <dbReference type="NCBI Taxonomy" id="231916"/>
    <lineage>
        <taxon>Eukaryota</taxon>
        <taxon>Fungi</taxon>
        <taxon>Dikarya</taxon>
        <taxon>Basidiomycota</taxon>
        <taxon>Agaricomycotina</taxon>
        <taxon>Agaricomycetes</taxon>
        <taxon>Agaricomycetidae</taxon>
        <taxon>Agaricales</taxon>
        <taxon>Agaricineae</taxon>
        <taxon>Hymenogastraceae</taxon>
        <taxon>Gymnopilus</taxon>
    </lineage>
</organism>
<keyword evidence="3" id="KW-1185">Reference proteome</keyword>
<gene>
    <name evidence="2" type="ORF">CVT26_009116</name>
</gene>
<protein>
    <submittedName>
        <fullName evidence="2">Uncharacterized protein</fullName>
    </submittedName>
</protein>
<feature type="compositionally biased region" description="Basic residues" evidence="1">
    <location>
        <begin position="170"/>
        <end position="181"/>
    </location>
</feature>
<feature type="compositionally biased region" description="Polar residues" evidence="1">
    <location>
        <begin position="185"/>
        <end position="200"/>
    </location>
</feature>
<dbReference type="STRING" id="231916.A0A409Y9F3"/>
<sequence>MALSSSSHLLMVFAAANSYHLSSVYIPAIYIDFISIEELDLLYKIPMSVPISSREWLNVDELIQKMWETLNLVHVYTKPQGLPPDYLPLSSSGHNLEAPCKAGEDRAAARSHRKDAKPSWLASIGRPPAFCRPPQQEAVLARLWRPRAANTVSPTFGLPLGLRSTQPLARRSHPPSFRRVHPSAGSRQFKGTSAPPTLFRSCSQADNLNVSILETGKARKGTVQSGGVIKKSSASNKDREKDNYSASAKSRLSASSHTHTESSSASSTSLSTTTSLTSSLSSAKASTPGLASLGLKSGERGQGRRGRSSHPASRRGCSGPCGELAVQLELEEFGQFCGFGAEGAQGVEGGGAGGLG</sequence>
<reference evidence="2 3" key="1">
    <citation type="journal article" date="2018" name="Evol. Lett.">
        <title>Horizontal gene cluster transfer increased hallucinogenic mushroom diversity.</title>
        <authorList>
            <person name="Reynolds H.T."/>
            <person name="Vijayakumar V."/>
            <person name="Gluck-Thaler E."/>
            <person name="Korotkin H.B."/>
            <person name="Matheny P.B."/>
            <person name="Slot J.C."/>
        </authorList>
    </citation>
    <scope>NUCLEOTIDE SEQUENCE [LARGE SCALE GENOMIC DNA]</scope>
    <source>
        <strain evidence="2 3">SRW20</strain>
    </source>
</reference>
<feature type="region of interest" description="Disordered" evidence="1">
    <location>
        <begin position="164"/>
        <end position="200"/>
    </location>
</feature>
<dbReference type="EMBL" id="NHYE01001049">
    <property type="protein sequence ID" value="PPQ99690.1"/>
    <property type="molecule type" value="Genomic_DNA"/>
</dbReference>
<comment type="caution">
    <text evidence="2">The sequence shown here is derived from an EMBL/GenBank/DDBJ whole genome shotgun (WGS) entry which is preliminary data.</text>
</comment>
<dbReference type="Proteomes" id="UP000284706">
    <property type="component" value="Unassembled WGS sequence"/>
</dbReference>
<dbReference type="AlphaFoldDB" id="A0A409Y9F3"/>
<name>A0A409Y9F3_9AGAR</name>
<dbReference type="PANTHER" id="PTHR43127">
    <property type="entry name" value="DEVELOPMENTALLY-REGULATED GTP-BINDING PROTEIN 2"/>
    <property type="match status" value="1"/>
</dbReference>